<evidence type="ECO:0000256" key="2">
    <source>
        <dbReference type="SAM" id="Phobius"/>
    </source>
</evidence>
<gene>
    <name evidence="4" type="primary">CHST3</name>
    <name evidence="4" type="ORF">BLAG_LOCUS19463</name>
</gene>
<comment type="similarity">
    <text evidence="1">Belongs to the sulfotransferase 1 family.</text>
</comment>
<keyword evidence="2" id="KW-1133">Transmembrane helix</keyword>
<evidence type="ECO:0000259" key="3">
    <source>
        <dbReference type="Pfam" id="PF00685"/>
    </source>
</evidence>
<keyword evidence="5" id="KW-1185">Reference proteome</keyword>
<dbReference type="EC" id="2.8.2.-" evidence="1"/>
<reference evidence="4" key="1">
    <citation type="submission" date="2022-01" db="EMBL/GenBank/DDBJ databases">
        <authorList>
            <person name="Braso-Vives M."/>
        </authorList>
    </citation>
    <scope>NUCLEOTIDE SEQUENCE</scope>
</reference>
<sequence length="406" mass="46694">MSLPGTRHFLVCLLSIVVLSIIYFQFRVQHLWESKVSVPSALIFPQGRTANEISPRVKPSNEWPRLNKTANQKKGPKRTTVFIVTQMRSGSSLVGEIFNEHPRCFYYFEPLHSVRYFKDHAYDNKDMQLRMLDGISRCEFGGLDKFLTYYLDTRASHFMGMRSSKMLHRLCRKYNSPKGRACPIPRDVIADRVGGVCRSANVTVVKTIRVDDIRLFRAMAESGQRTGNDVKILHLVRDPRGVTASRLALEFKDDSSFSASKVNVSKVQNLCTWMVRNAQLKHQAKEWLQDRYALVRLEDIAMSPFRMVQKLYAFVGIPPHKAVFRWLKDNTNVTKRIKDPHSPRGNLKETASSWRDRLTLSAVENIQEVCGDAMKLLGYKIVKDKRQLRNNSISLVRKLDAPVIHI</sequence>
<dbReference type="PANTHER" id="PTHR10704">
    <property type="entry name" value="CARBOHYDRATE SULFOTRANSFERASE"/>
    <property type="match status" value="1"/>
</dbReference>
<accession>A0A8K0ET93</accession>
<dbReference type="Gene3D" id="3.40.50.300">
    <property type="entry name" value="P-loop containing nucleotide triphosphate hydrolases"/>
    <property type="match status" value="1"/>
</dbReference>
<keyword evidence="2" id="KW-0812">Transmembrane</keyword>
<name>A0A8K0ET93_BRALA</name>
<keyword evidence="2" id="KW-0472">Membrane</keyword>
<evidence type="ECO:0000313" key="4">
    <source>
        <dbReference type="EMBL" id="CAH1265498.1"/>
    </source>
</evidence>
<protein>
    <recommendedName>
        <fullName evidence="1">Sulfotransferase</fullName>
        <ecNumber evidence="1">2.8.2.-</ecNumber>
    </recommendedName>
</protein>
<dbReference type="SUPFAM" id="SSF52540">
    <property type="entry name" value="P-loop containing nucleoside triphosphate hydrolases"/>
    <property type="match status" value="1"/>
</dbReference>
<dbReference type="InterPro" id="IPR051135">
    <property type="entry name" value="Gal/GlcNAc/GalNAc_ST"/>
</dbReference>
<dbReference type="InterPro" id="IPR000863">
    <property type="entry name" value="Sulfotransferase_dom"/>
</dbReference>
<dbReference type="Pfam" id="PF00685">
    <property type="entry name" value="Sulfotransfer_1"/>
    <property type="match status" value="1"/>
</dbReference>
<dbReference type="AlphaFoldDB" id="A0A8K0ET93"/>
<dbReference type="PANTHER" id="PTHR10704:SF44">
    <property type="entry name" value="LD35051P-RELATED"/>
    <property type="match status" value="1"/>
</dbReference>
<dbReference type="GO" id="GO:0006044">
    <property type="term" value="P:N-acetylglucosamine metabolic process"/>
    <property type="evidence" value="ECO:0007669"/>
    <property type="project" value="TreeGrafter"/>
</dbReference>
<dbReference type="Proteomes" id="UP000838412">
    <property type="component" value="Chromosome 5"/>
</dbReference>
<dbReference type="GO" id="GO:0006790">
    <property type="term" value="P:sulfur compound metabolic process"/>
    <property type="evidence" value="ECO:0007669"/>
    <property type="project" value="TreeGrafter"/>
</dbReference>
<dbReference type="InterPro" id="IPR027417">
    <property type="entry name" value="P-loop_NTPase"/>
</dbReference>
<dbReference type="OrthoDB" id="6138663at2759"/>
<evidence type="ECO:0000313" key="5">
    <source>
        <dbReference type="Proteomes" id="UP000838412"/>
    </source>
</evidence>
<dbReference type="GO" id="GO:0001517">
    <property type="term" value="F:N-acetylglucosamine 6-O-sulfotransferase activity"/>
    <property type="evidence" value="ECO:0007669"/>
    <property type="project" value="TreeGrafter"/>
</dbReference>
<organism evidence="4 5">
    <name type="scientific">Branchiostoma lanceolatum</name>
    <name type="common">Common lancelet</name>
    <name type="synonym">Amphioxus lanceolatum</name>
    <dbReference type="NCBI Taxonomy" id="7740"/>
    <lineage>
        <taxon>Eukaryota</taxon>
        <taxon>Metazoa</taxon>
        <taxon>Chordata</taxon>
        <taxon>Cephalochordata</taxon>
        <taxon>Leptocardii</taxon>
        <taxon>Amphioxiformes</taxon>
        <taxon>Branchiostomatidae</taxon>
        <taxon>Branchiostoma</taxon>
    </lineage>
</organism>
<keyword evidence="1" id="KW-0808">Transferase</keyword>
<proteinExistence type="inferred from homology"/>
<feature type="domain" description="Sulfotransferase" evidence="3">
    <location>
        <begin position="79"/>
        <end position="377"/>
    </location>
</feature>
<dbReference type="EMBL" id="OV696690">
    <property type="protein sequence ID" value="CAH1265498.1"/>
    <property type="molecule type" value="Genomic_DNA"/>
</dbReference>
<feature type="transmembrane region" description="Helical" evidence="2">
    <location>
        <begin position="6"/>
        <end position="26"/>
    </location>
</feature>
<evidence type="ECO:0000256" key="1">
    <source>
        <dbReference type="RuleBase" id="RU361155"/>
    </source>
</evidence>